<evidence type="ECO:0000313" key="2">
    <source>
        <dbReference type="Proteomes" id="UP000661112"/>
    </source>
</evidence>
<sequence length="294" mass="33287">MIDKSLKQPIYCDTQDSYFVQCVSPKFNKIQQQITKFRHLSSPELIKLLQEALNALQIKGIKVPLFTGTKYASYSLGYQLNNSSVNMGLVWTEEANMTNFFYVMEACKKAVKKDPSLTLFLIRAESLGEPKNKGHKLYLEIFTQSSHRHIKPNLASVHYLETYYSLVRDAREGDLVVGNQTLNLKSLQSLIRESHILDECLLLKQLNIVEGKVAPTPELPIKDFVLNLVTTQYLLGKNTLIQNAQSKFPTASESQIVASIQQLCQENKIKILDPEAKAEAQLICLVPKQSLIKQ</sequence>
<name>A0ABR8DBC0_9NOST</name>
<proteinExistence type="predicted"/>
<dbReference type="EMBL" id="JACJSG010000050">
    <property type="protein sequence ID" value="MBD2504384.1"/>
    <property type="molecule type" value="Genomic_DNA"/>
</dbReference>
<reference evidence="1 2" key="1">
    <citation type="journal article" date="2020" name="ISME J.">
        <title>Comparative genomics reveals insights into cyanobacterial evolution and habitat adaptation.</title>
        <authorList>
            <person name="Chen M.Y."/>
            <person name="Teng W.K."/>
            <person name="Zhao L."/>
            <person name="Hu C.X."/>
            <person name="Zhou Y.K."/>
            <person name="Han B.P."/>
            <person name="Song L.R."/>
            <person name="Shu W.S."/>
        </authorList>
    </citation>
    <scope>NUCLEOTIDE SEQUENCE [LARGE SCALE GENOMIC DNA]</scope>
    <source>
        <strain evidence="1 2">FACHB-119</strain>
    </source>
</reference>
<gene>
    <name evidence="1" type="ORF">H6G83_27895</name>
</gene>
<organism evidence="1 2">
    <name type="scientific">Anabaena azotica FACHB-119</name>
    <dbReference type="NCBI Taxonomy" id="947527"/>
    <lineage>
        <taxon>Bacteria</taxon>
        <taxon>Bacillati</taxon>
        <taxon>Cyanobacteriota</taxon>
        <taxon>Cyanophyceae</taxon>
        <taxon>Nostocales</taxon>
        <taxon>Nostocaceae</taxon>
        <taxon>Anabaena</taxon>
        <taxon>Anabaena azotica</taxon>
    </lineage>
</organism>
<evidence type="ECO:0000313" key="1">
    <source>
        <dbReference type="EMBL" id="MBD2504384.1"/>
    </source>
</evidence>
<dbReference type="RefSeq" id="WP_190478124.1">
    <property type="nucleotide sequence ID" value="NZ_JACJSG010000050.1"/>
</dbReference>
<keyword evidence="2" id="KW-1185">Reference proteome</keyword>
<protein>
    <submittedName>
        <fullName evidence="1">Uncharacterized protein</fullName>
    </submittedName>
</protein>
<comment type="caution">
    <text evidence="1">The sequence shown here is derived from an EMBL/GenBank/DDBJ whole genome shotgun (WGS) entry which is preliminary data.</text>
</comment>
<dbReference type="Proteomes" id="UP000661112">
    <property type="component" value="Unassembled WGS sequence"/>
</dbReference>
<accession>A0ABR8DBC0</accession>